<evidence type="ECO:0000313" key="1">
    <source>
        <dbReference type="EMBL" id="KAI7993135.1"/>
    </source>
</evidence>
<protein>
    <submittedName>
        <fullName evidence="1">Uncharacterized protein</fullName>
    </submittedName>
</protein>
<name>A0ACC0FWT9_9ERIC</name>
<accession>A0ACC0FWT9</accession>
<dbReference type="EMBL" id="CM045770">
    <property type="protein sequence ID" value="KAI7993135.1"/>
    <property type="molecule type" value="Genomic_DNA"/>
</dbReference>
<comment type="caution">
    <text evidence="1">The sequence shown here is derived from an EMBL/GenBank/DDBJ whole genome shotgun (WGS) entry which is preliminary data.</text>
</comment>
<gene>
    <name evidence="1" type="ORF">LOK49_LG12G02972</name>
</gene>
<organism evidence="1 2">
    <name type="scientific">Camellia lanceoleosa</name>
    <dbReference type="NCBI Taxonomy" id="1840588"/>
    <lineage>
        <taxon>Eukaryota</taxon>
        <taxon>Viridiplantae</taxon>
        <taxon>Streptophyta</taxon>
        <taxon>Embryophyta</taxon>
        <taxon>Tracheophyta</taxon>
        <taxon>Spermatophyta</taxon>
        <taxon>Magnoliopsida</taxon>
        <taxon>eudicotyledons</taxon>
        <taxon>Gunneridae</taxon>
        <taxon>Pentapetalae</taxon>
        <taxon>asterids</taxon>
        <taxon>Ericales</taxon>
        <taxon>Theaceae</taxon>
        <taxon>Camellia</taxon>
    </lineage>
</organism>
<proteinExistence type="predicted"/>
<dbReference type="Proteomes" id="UP001060215">
    <property type="component" value="Chromosome 13"/>
</dbReference>
<reference evidence="1 2" key="1">
    <citation type="journal article" date="2022" name="Plant J.">
        <title>Chromosome-level genome of Camellia lanceoleosa provides a valuable resource for understanding genome evolution and self-incompatibility.</title>
        <authorList>
            <person name="Gong W."/>
            <person name="Xiao S."/>
            <person name="Wang L."/>
            <person name="Liao Z."/>
            <person name="Chang Y."/>
            <person name="Mo W."/>
            <person name="Hu G."/>
            <person name="Li W."/>
            <person name="Zhao G."/>
            <person name="Zhu H."/>
            <person name="Hu X."/>
            <person name="Ji K."/>
            <person name="Xiang X."/>
            <person name="Song Q."/>
            <person name="Yuan D."/>
            <person name="Jin S."/>
            <person name="Zhang L."/>
        </authorList>
    </citation>
    <scope>NUCLEOTIDE SEQUENCE [LARGE SCALE GENOMIC DNA]</scope>
    <source>
        <strain evidence="1">SQ_2022a</strain>
    </source>
</reference>
<sequence length="163" mass="18417">MGSAPVTAKVQHLTKASSDELLKKFAEVGSGSTAKKELSQLAKRRHHHRKYLDSCKRQEVLPNSTVLSWFYEAKTQKSIYQKCNMVIILDDLKDADFSPLIDVFLAIDSSEIDAVDIIQESHCAINKDHVMSLLRTINSKLRIIDLKDMSLVDDFFCFVSVLS</sequence>
<evidence type="ECO:0000313" key="2">
    <source>
        <dbReference type="Proteomes" id="UP001060215"/>
    </source>
</evidence>
<keyword evidence="2" id="KW-1185">Reference proteome</keyword>